<comment type="caution">
    <text evidence="5">The sequence shown here is derived from an EMBL/GenBank/DDBJ whole genome shotgun (WGS) entry which is preliminary data.</text>
</comment>
<evidence type="ECO:0000256" key="2">
    <source>
        <dbReference type="ARBA" id="ARBA00022704"/>
    </source>
</evidence>
<accession>A0ABS3VSL3</accession>
<evidence type="ECO:0000313" key="5">
    <source>
        <dbReference type="EMBL" id="MBO4207503.1"/>
    </source>
</evidence>
<dbReference type="PANTHER" id="PTHR36530">
    <property type="entry name" value="INHIBITOR OF CYSTEINE PEPTIDASE"/>
    <property type="match status" value="1"/>
</dbReference>
<feature type="compositionally biased region" description="Basic and acidic residues" evidence="3">
    <location>
        <begin position="55"/>
        <end position="70"/>
    </location>
</feature>
<dbReference type="EMBL" id="WVUH01000126">
    <property type="protein sequence ID" value="MBO4207503.1"/>
    <property type="molecule type" value="Genomic_DNA"/>
</dbReference>
<dbReference type="Gene3D" id="2.60.40.2020">
    <property type="match status" value="1"/>
</dbReference>
<evidence type="ECO:0000259" key="4">
    <source>
        <dbReference type="Pfam" id="PF09394"/>
    </source>
</evidence>
<reference evidence="5 6" key="1">
    <citation type="submission" date="2019-12" db="EMBL/GenBank/DDBJ databases">
        <title>Whole genome sequencing of endophytic Actinobacterium Micromonospora sp. MPMI6T.</title>
        <authorList>
            <person name="Evv R."/>
            <person name="Podile A.R."/>
        </authorList>
    </citation>
    <scope>NUCLEOTIDE SEQUENCE [LARGE SCALE GENOMIC DNA]</scope>
    <source>
        <strain evidence="5 6">MPMI6</strain>
    </source>
</reference>
<keyword evidence="1" id="KW-0646">Protease inhibitor</keyword>
<feature type="domain" description="Proteinase inhibitor I42 chagasin" evidence="4">
    <location>
        <begin position="15"/>
        <end position="101"/>
    </location>
</feature>
<keyword evidence="2" id="KW-0789">Thiol protease inhibitor</keyword>
<organism evidence="5 6">
    <name type="scientific">Micromonospora echinofusca</name>
    <dbReference type="NCBI Taxonomy" id="47858"/>
    <lineage>
        <taxon>Bacteria</taxon>
        <taxon>Bacillati</taxon>
        <taxon>Actinomycetota</taxon>
        <taxon>Actinomycetes</taxon>
        <taxon>Micromonosporales</taxon>
        <taxon>Micromonosporaceae</taxon>
        <taxon>Micromonospora</taxon>
    </lineage>
</organism>
<dbReference type="Proteomes" id="UP000823521">
    <property type="component" value="Unassembled WGS sequence"/>
</dbReference>
<proteinExistence type="predicted"/>
<evidence type="ECO:0000256" key="3">
    <source>
        <dbReference type="SAM" id="MobiDB-lite"/>
    </source>
</evidence>
<evidence type="ECO:0000313" key="6">
    <source>
        <dbReference type="Proteomes" id="UP000823521"/>
    </source>
</evidence>
<dbReference type="InterPro" id="IPR036331">
    <property type="entry name" value="Chagasin-like_sf"/>
</dbReference>
<dbReference type="SUPFAM" id="SSF141066">
    <property type="entry name" value="ICP-like"/>
    <property type="match status" value="1"/>
</dbReference>
<dbReference type="InterPro" id="IPR052781">
    <property type="entry name" value="Cys_protease_inhibitor_I42"/>
</dbReference>
<evidence type="ECO:0000256" key="1">
    <source>
        <dbReference type="ARBA" id="ARBA00022690"/>
    </source>
</evidence>
<sequence length="107" mass="11498">MAVVEVGRTERPVRVDPGDVVVVRLPENPTTGFVWSVSVSDPEVLTVEAEQLTGRDRSTAGGGGEREFRLRSRAGSPGTARVTLALSRPWESTPLEERTLLVQVGTG</sequence>
<dbReference type="PANTHER" id="PTHR36530:SF1">
    <property type="entry name" value="AMOEBIASIN-1"/>
    <property type="match status" value="1"/>
</dbReference>
<protein>
    <recommendedName>
        <fullName evidence="4">Proteinase inhibitor I42 chagasin domain-containing protein</fullName>
    </recommendedName>
</protein>
<name>A0ABS3VSL3_MICEH</name>
<dbReference type="Pfam" id="PF09394">
    <property type="entry name" value="Inhibitor_I42"/>
    <property type="match status" value="1"/>
</dbReference>
<keyword evidence="6" id="KW-1185">Reference proteome</keyword>
<dbReference type="InterPro" id="IPR018990">
    <property type="entry name" value="Prot_inh_I42_chagasin"/>
</dbReference>
<dbReference type="RefSeq" id="WP_208814395.1">
    <property type="nucleotide sequence ID" value="NZ_WVUH01000126.1"/>
</dbReference>
<feature type="region of interest" description="Disordered" evidence="3">
    <location>
        <begin position="55"/>
        <end position="76"/>
    </location>
</feature>
<gene>
    <name evidence="5" type="ORF">GSF22_16015</name>
</gene>